<feature type="binding site" evidence="13">
    <location>
        <position position="137"/>
    </location>
    <ligand>
        <name>Fe cation</name>
        <dbReference type="ChEBI" id="CHEBI:24875"/>
    </ligand>
</feature>
<comment type="cofactor">
    <cofactor evidence="12">
        <name>Zn(2+)</name>
        <dbReference type="ChEBI" id="CHEBI:29105"/>
    </cofactor>
    <text evidence="12">Binds 1 zinc ion per subunit.</text>
</comment>
<evidence type="ECO:0000256" key="8">
    <source>
        <dbReference type="ARBA" id="ARBA00022833"/>
    </source>
</evidence>
<evidence type="ECO:0000256" key="7">
    <source>
        <dbReference type="ARBA" id="ARBA00022723"/>
    </source>
</evidence>
<dbReference type="RefSeq" id="WP_114065789.1">
    <property type="nucleotide sequence ID" value="NZ_CP030850.1"/>
</dbReference>
<dbReference type="InterPro" id="IPR043135">
    <property type="entry name" value="Fur_C"/>
</dbReference>
<dbReference type="KEGG" id="run:DR864_04270"/>
<dbReference type="GO" id="GO:0000976">
    <property type="term" value="F:transcription cis-regulatory region binding"/>
    <property type="evidence" value="ECO:0007669"/>
    <property type="project" value="TreeGrafter"/>
</dbReference>
<dbReference type="GO" id="GO:0045892">
    <property type="term" value="P:negative regulation of DNA-templated transcription"/>
    <property type="evidence" value="ECO:0007669"/>
    <property type="project" value="TreeGrafter"/>
</dbReference>
<sequence length="159" mass="18511">MHTSHLRAATLRLDQFLELKGFRRTQERYTILEEIYSHHDHHHFDANQLREILLEKGFHLSMATVYNTLELFAEAGLIKKHQFGNSPASHYERTLGSRQHDHVVCLDCHCVKEFCDPRMGSIENTVGDWFQTQVLQHSLVFYGHCTDELCPHKAGKNVN</sequence>
<keyword evidence="15" id="KW-1185">Reference proteome</keyword>
<evidence type="ECO:0000313" key="14">
    <source>
        <dbReference type="EMBL" id="AXE17003.1"/>
    </source>
</evidence>
<evidence type="ECO:0000256" key="10">
    <source>
        <dbReference type="ARBA" id="ARBA00023125"/>
    </source>
</evidence>
<name>A0A344TED2_9BACT</name>
<feature type="binding site" evidence="12">
    <location>
        <position position="145"/>
    </location>
    <ligand>
        <name>Zn(2+)</name>
        <dbReference type="ChEBI" id="CHEBI:29105"/>
    </ligand>
</feature>
<feature type="binding site" evidence="12">
    <location>
        <position position="108"/>
    </location>
    <ligand>
        <name>Zn(2+)</name>
        <dbReference type="ChEBI" id="CHEBI:29105"/>
    </ligand>
</feature>
<evidence type="ECO:0000256" key="12">
    <source>
        <dbReference type="PIRSR" id="PIRSR602481-1"/>
    </source>
</evidence>
<dbReference type="OrthoDB" id="8659436at2"/>
<dbReference type="Proteomes" id="UP000251993">
    <property type="component" value="Chromosome"/>
</dbReference>
<evidence type="ECO:0000256" key="11">
    <source>
        <dbReference type="ARBA" id="ARBA00023163"/>
    </source>
</evidence>
<evidence type="ECO:0000256" key="6">
    <source>
        <dbReference type="ARBA" id="ARBA00022491"/>
    </source>
</evidence>
<dbReference type="Pfam" id="PF01475">
    <property type="entry name" value="FUR"/>
    <property type="match status" value="1"/>
</dbReference>
<dbReference type="GO" id="GO:0003700">
    <property type="term" value="F:DNA-binding transcription factor activity"/>
    <property type="evidence" value="ECO:0007669"/>
    <property type="project" value="InterPro"/>
</dbReference>
<evidence type="ECO:0000256" key="2">
    <source>
        <dbReference type="ARBA" id="ARBA00007957"/>
    </source>
</evidence>
<dbReference type="AlphaFoldDB" id="A0A344TED2"/>
<keyword evidence="6" id="KW-0678">Repressor</keyword>
<dbReference type="InterPro" id="IPR036388">
    <property type="entry name" value="WH-like_DNA-bd_sf"/>
</dbReference>
<dbReference type="PANTHER" id="PTHR33202:SF2">
    <property type="entry name" value="FERRIC UPTAKE REGULATION PROTEIN"/>
    <property type="match status" value="1"/>
</dbReference>
<feature type="binding site" evidence="13">
    <location>
        <position position="101"/>
    </location>
    <ligand>
        <name>Fe cation</name>
        <dbReference type="ChEBI" id="CHEBI:24875"/>
    </ligand>
</feature>
<protein>
    <recommendedName>
        <fullName evidence="4">Ferric uptake regulation protein</fullName>
    </recommendedName>
</protein>
<dbReference type="CDD" id="cd07153">
    <property type="entry name" value="Fur_like"/>
    <property type="match status" value="1"/>
</dbReference>
<dbReference type="EMBL" id="CP030850">
    <property type="protein sequence ID" value="AXE17003.1"/>
    <property type="molecule type" value="Genomic_DNA"/>
</dbReference>
<comment type="similarity">
    <text evidence="2">Belongs to the Fur family.</text>
</comment>
<keyword evidence="7 12" id="KW-0479">Metal-binding</keyword>
<evidence type="ECO:0000256" key="4">
    <source>
        <dbReference type="ARBA" id="ARBA00020910"/>
    </source>
</evidence>
<proteinExistence type="inferred from homology"/>
<evidence type="ECO:0000256" key="1">
    <source>
        <dbReference type="ARBA" id="ARBA00004496"/>
    </source>
</evidence>
<keyword evidence="8 12" id="KW-0862">Zinc</keyword>
<evidence type="ECO:0000256" key="13">
    <source>
        <dbReference type="PIRSR" id="PIRSR602481-2"/>
    </source>
</evidence>
<dbReference type="InterPro" id="IPR036390">
    <property type="entry name" value="WH_DNA-bd_sf"/>
</dbReference>
<dbReference type="GO" id="GO:1900376">
    <property type="term" value="P:regulation of secondary metabolite biosynthetic process"/>
    <property type="evidence" value="ECO:0007669"/>
    <property type="project" value="TreeGrafter"/>
</dbReference>
<dbReference type="GO" id="GO:0005829">
    <property type="term" value="C:cytosol"/>
    <property type="evidence" value="ECO:0007669"/>
    <property type="project" value="TreeGrafter"/>
</dbReference>
<evidence type="ECO:0000256" key="3">
    <source>
        <dbReference type="ARBA" id="ARBA00011738"/>
    </source>
</evidence>
<dbReference type="InterPro" id="IPR002481">
    <property type="entry name" value="FUR"/>
</dbReference>
<comment type="subcellular location">
    <subcellularLocation>
        <location evidence="1">Cytoplasm</location>
    </subcellularLocation>
</comment>
<comment type="cofactor">
    <cofactor evidence="13">
        <name>Mn(2+)</name>
        <dbReference type="ChEBI" id="CHEBI:29035"/>
    </cofactor>
    <cofactor evidence="13">
        <name>Fe(2+)</name>
        <dbReference type="ChEBI" id="CHEBI:29033"/>
    </cofactor>
    <text evidence="13">Binds 1 Mn(2+) or Fe(2+) ion per subunit.</text>
</comment>
<gene>
    <name evidence="14" type="ORF">DR864_04270</name>
</gene>
<evidence type="ECO:0000256" key="5">
    <source>
        <dbReference type="ARBA" id="ARBA00022490"/>
    </source>
</evidence>
<feature type="binding site" evidence="12">
    <location>
        <position position="105"/>
    </location>
    <ligand>
        <name>Zn(2+)</name>
        <dbReference type="ChEBI" id="CHEBI:29105"/>
    </ligand>
</feature>
<evidence type="ECO:0000256" key="9">
    <source>
        <dbReference type="ARBA" id="ARBA00023015"/>
    </source>
</evidence>
<dbReference type="SUPFAM" id="SSF46785">
    <property type="entry name" value="Winged helix' DNA-binding domain"/>
    <property type="match status" value="1"/>
</dbReference>
<dbReference type="Gene3D" id="1.10.10.10">
    <property type="entry name" value="Winged helix-like DNA-binding domain superfamily/Winged helix DNA-binding domain"/>
    <property type="match status" value="1"/>
</dbReference>
<organism evidence="14 15">
    <name type="scientific">Runella rosea</name>
    <dbReference type="NCBI Taxonomy" id="2259595"/>
    <lineage>
        <taxon>Bacteria</taxon>
        <taxon>Pseudomonadati</taxon>
        <taxon>Bacteroidota</taxon>
        <taxon>Cytophagia</taxon>
        <taxon>Cytophagales</taxon>
        <taxon>Spirosomataceae</taxon>
        <taxon>Runella</taxon>
    </lineage>
</organism>
<evidence type="ECO:0000313" key="15">
    <source>
        <dbReference type="Proteomes" id="UP000251993"/>
    </source>
</evidence>
<keyword evidence="13" id="KW-0408">Iron</keyword>
<keyword evidence="10" id="KW-0238">DNA-binding</keyword>
<dbReference type="GO" id="GO:0008270">
    <property type="term" value="F:zinc ion binding"/>
    <property type="evidence" value="ECO:0007669"/>
    <property type="project" value="TreeGrafter"/>
</dbReference>
<keyword evidence="11" id="KW-0804">Transcription</keyword>
<accession>A0A344TED2</accession>
<dbReference type="Gene3D" id="3.30.1490.190">
    <property type="match status" value="1"/>
</dbReference>
<keyword evidence="9" id="KW-0805">Transcription regulation</keyword>
<dbReference type="PANTHER" id="PTHR33202">
    <property type="entry name" value="ZINC UPTAKE REGULATION PROTEIN"/>
    <property type="match status" value="1"/>
</dbReference>
<keyword evidence="5" id="KW-0963">Cytoplasm</keyword>
<comment type="subunit">
    <text evidence="3">Homodimer.</text>
</comment>
<reference evidence="14 15" key="1">
    <citation type="submission" date="2018-07" db="EMBL/GenBank/DDBJ databases">
        <title>Genome sequencing of Runella.</title>
        <authorList>
            <person name="Baek M.-G."/>
            <person name="Yi H."/>
        </authorList>
    </citation>
    <scope>NUCLEOTIDE SEQUENCE [LARGE SCALE GENOMIC DNA]</scope>
    <source>
        <strain evidence="14 15">HYN0085</strain>
    </source>
</reference>